<reference evidence="2" key="1">
    <citation type="submission" date="2020-09" db="EMBL/GenBank/DDBJ databases">
        <title>Complete genome sequencing of Faecalibacillus intestinalis strain 14EGH31.</title>
        <authorList>
            <person name="Sakamoto M."/>
            <person name="Murakami T."/>
            <person name="Mori H."/>
        </authorList>
    </citation>
    <scope>NUCLEOTIDE SEQUENCE [LARGE SCALE GENOMIC DNA]</scope>
    <source>
        <strain evidence="2">14EGH31</strain>
    </source>
</reference>
<dbReference type="RefSeq" id="WP_117828517.1">
    <property type="nucleotide sequence ID" value="NZ_AP024085.1"/>
</dbReference>
<sequence>MSQFDELRTLLLEWGESKYLPLLEEAKQLKQVNYRLREQNSRLRHKNNRLEDILEGRNVIAPDEGKTIYAVFDRKKKEKLIVVGTIQECAEFVGKSVSVMQNYASPNGRKSEEIKIVKVGRT</sequence>
<proteinExistence type="predicted"/>
<dbReference type="Proteomes" id="UP000593842">
    <property type="component" value="Chromosome"/>
</dbReference>
<gene>
    <name evidence="1" type="ORF">Fi14EGH31_13460</name>
</gene>
<accession>A0A7I8E276</accession>
<dbReference type="EMBL" id="AP024085">
    <property type="protein sequence ID" value="BCL57634.1"/>
    <property type="molecule type" value="Genomic_DNA"/>
</dbReference>
<organism evidence="1 2">
    <name type="scientific">Faecalibacillus intestinalis</name>
    <dbReference type="NCBI Taxonomy" id="1982626"/>
    <lineage>
        <taxon>Bacteria</taxon>
        <taxon>Bacillati</taxon>
        <taxon>Bacillota</taxon>
        <taxon>Erysipelotrichia</taxon>
        <taxon>Erysipelotrichales</taxon>
        <taxon>Coprobacillaceae</taxon>
        <taxon>Faecalibacillus</taxon>
    </lineage>
</organism>
<dbReference type="KEGG" id="fit:Fi14EGH31_13460"/>
<dbReference type="AlphaFoldDB" id="A0A7I8E276"/>
<evidence type="ECO:0000313" key="2">
    <source>
        <dbReference type="Proteomes" id="UP000593842"/>
    </source>
</evidence>
<evidence type="ECO:0000313" key="1">
    <source>
        <dbReference type="EMBL" id="BCL57634.1"/>
    </source>
</evidence>
<name>A0A7I8E276_9FIRM</name>
<protein>
    <submittedName>
        <fullName evidence="1">Uncharacterized protein</fullName>
    </submittedName>
</protein>
<dbReference type="GeneID" id="70579785"/>